<feature type="transmembrane region" description="Helical" evidence="1">
    <location>
        <begin position="141"/>
        <end position="161"/>
    </location>
</feature>
<evidence type="ECO:0000313" key="4">
    <source>
        <dbReference type="Proteomes" id="UP001597314"/>
    </source>
</evidence>
<protein>
    <submittedName>
        <fullName evidence="3">CPBP family intramembrane glutamic endopeptidase</fullName>
        <ecNumber evidence="3">3.4.-.-</ecNumber>
    </submittedName>
</protein>
<dbReference type="GO" id="GO:0016787">
    <property type="term" value="F:hydrolase activity"/>
    <property type="evidence" value="ECO:0007669"/>
    <property type="project" value="UniProtKB-KW"/>
</dbReference>
<dbReference type="EMBL" id="JBHUIW010000014">
    <property type="protein sequence ID" value="MFD2183096.1"/>
    <property type="molecule type" value="Genomic_DNA"/>
</dbReference>
<feature type="transmembrane region" description="Helical" evidence="1">
    <location>
        <begin position="58"/>
        <end position="78"/>
    </location>
</feature>
<dbReference type="Pfam" id="PF02517">
    <property type="entry name" value="Rce1-like"/>
    <property type="match status" value="1"/>
</dbReference>
<feature type="transmembrane region" description="Helical" evidence="1">
    <location>
        <begin position="196"/>
        <end position="214"/>
    </location>
</feature>
<proteinExistence type="predicted"/>
<reference evidence="4" key="1">
    <citation type="journal article" date="2019" name="Int. J. Syst. Evol. Microbiol.">
        <title>The Global Catalogue of Microorganisms (GCM) 10K type strain sequencing project: providing services to taxonomists for standard genome sequencing and annotation.</title>
        <authorList>
            <consortium name="The Broad Institute Genomics Platform"/>
            <consortium name="The Broad Institute Genome Sequencing Center for Infectious Disease"/>
            <person name="Wu L."/>
            <person name="Ma J."/>
        </authorList>
    </citation>
    <scope>NUCLEOTIDE SEQUENCE [LARGE SCALE GENOMIC DNA]</scope>
    <source>
        <strain evidence="4">CGMCC 1.6774</strain>
    </source>
</reference>
<gene>
    <name evidence="3" type="ORF">ACFSOX_13125</name>
</gene>
<evidence type="ECO:0000259" key="2">
    <source>
        <dbReference type="Pfam" id="PF02517"/>
    </source>
</evidence>
<keyword evidence="1" id="KW-1133">Transmembrane helix</keyword>
<dbReference type="InterPro" id="IPR052710">
    <property type="entry name" value="CAAX_protease"/>
</dbReference>
<name>A0ABW5AM76_9BRAD</name>
<dbReference type="InterPro" id="IPR003675">
    <property type="entry name" value="Rce1/LyrA-like_dom"/>
</dbReference>
<dbReference type="RefSeq" id="WP_378478262.1">
    <property type="nucleotide sequence ID" value="NZ_JBHUIW010000014.1"/>
</dbReference>
<dbReference type="PANTHER" id="PTHR36435">
    <property type="entry name" value="SLR1288 PROTEIN"/>
    <property type="match status" value="1"/>
</dbReference>
<dbReference type="EC" id="3.4.-.-" evidence="3"/>
<keyword evidence="3" id="KW-0378">Hydrolase</keyword>
<dbReference type="Proteomes" id="UP001597314">
    <property type="component" value="Unassembled WGS sequence"/>
</dbReference>
<evidence type="ECO:0000313" key="3">
    <source>
        <dbReference type="EMBL" id="MFD2183096.1"/>
    </source>
</evidence>
<evidence type="ECO:0000256" key="1">
    <source>
        <dbReference type="SAM" id="Phobius"/>
    </source>
</evidence>
<comment type="caution">
    <text evidence="3">The sequence shown here is derived from an EMBL/GenBank/DDBJ whole genome shotgun (WGS) entry which is preliminary data.</text>
</comment>
<keyword evidence="4" id="KW-1185">Reference proteome</keyword>
<keyword evidence="1" id="KW-0812">Transmembrane</keyword>
<sequence>MSTSADSPSGEMPWGMVATVAIALLAFGLGQAVAAVLLSRWLGPAALAGPALPAHGGAVVLVVVAANLVQTVTLVLAARVKAGSALAYLGLDVPPRRDLLIGLASLVALVLVADGVTLAAGRDLVPPIQIAIWRSASAQGVLWLLWPALVLVAPIGEEILFRGFVFRGCARSERSAMPTIVLTGFVFALLHVQYDWVGILLIFAVGLLLGWLRWRTGSTTLVILLHVALNLEGMIETMVTAG</sequence>
<accession>A0ABW5AM76</accession>
<dbReference type="PANTHER" id="PTHR36435:SF1">
    <property type="entry name" value="CAAX AMINO TERMINAL PROTEASE FAMILY PROTEIN"/>
    <property type="match status" value="1"/>
</dbReference>
<keyword evidence="1" id="KW-0472">Membrane</keyword>
<feature type="transmembrane region" description="Helical" evidence="1">
    <location>
        <begin position="99"/>
        <end position="121"/>
    </location>
</feature>
<feature type="domain" description="CAAX prenyl protease 2/Lysostaphin resistance protein A-like" evidence="2">
    <location>
        <begin position="142"/>
        <end position="231"/>
    </location>
</feature>
<organism evidence="3 4">
    <name type="scientific">Rhodoplanes azumiensis</name>
    <dbReference type="NCBI Taxonomy" id="1897628"/>
    <lineage>
        <taxon>Bacteria</taxon>
        <taxon>Pseudomonadati</taxon>
        <taxon>Pseudomonadota</taxon>
        <taxon>Alphaproteobacteria</taxon>
        <taxon>Hyphomicrobiales</taxon>
        <taxon>Nitrobacteraceae</taxon>
        <taxon>Rhodoplanes</taxon>
    </lineage>
</organism>